<feature type="region of interest" description="Disordered" evidence="11">
    <location>
        <begin position="533"/>
        <end position="556"/>
    </location>
</feature>
<keyword evidence="7 10" id="KW-0103">Bromodomain</keyword>
<dbReference type="CDD" id="cd17996">
    <property type="entry name" value="DEXHc_SMARCA2_SMARCA4"/>
    <property type="match status" value="1"/>
</dbReference>
<comment type="subcellular location">
    <subcellularLocation>
        <location evidence="1">Nucleus</location>
    </subcellularLocation>
</comment>
<evidence type="ECO:0000313" key="17">
    <source>
        <dbReference type="EMBL" id="KAF9785894.1"/>
    </source>
</evidence>
<dbReference type="PRINTS" id="PR00503">
    <property type="entry name" value="BROMODOMAIN"/>
</dbReference>
<dbReference type="Gene3D" id="3.40.50.300">
    <property type="entry name" value="P-loop containing nucleotide triphosphate hydrolases"/>
    <property type="match status" value="1"/>
</dbReference>
<feature type="domain" description="QLQ" evidence="16">
    <location>
        <begin position="133"/>
        <end position="168"/>
    </location>
</feature>
<dbReference type="PROSITE" id="PS51194">
    <property type="entry name" value="HELICASE_CTER"/>
    <property type="match status" value="1"/>
</dbReference>
<dbReference type="InterPro" id="IPR049730">
    <property type="entry name" value="SNF2/RAD54-like_C"/>
</dbReference>
<dbReference type="SMART" id="SM00951">
    <property type="entry name" value="QLQ"/>
    <property type="match status" value="1"/>
</dbReference>
<evidence type="ECO:0000259" key="16">
    <source>
        <dbReference type="PROSITE" id="PS51666"/>
    </source>
</evidence>
<dbReference type="SMART" id="SM00573">
    <property type="entry name" value="HSA"/>
    <property type="match status" value="1"/>
</dbReference>
<dbReference type="PANTHER" id="PTHR10799">
    <property type="entry name" value="SNF2/RAD54 HELICASE FAMILY"/>
    <property type="match status" value="1"/>
</dbReference>
<dbReference type="Pfam" id="PF08880">
    <property type="entry name" value="QLQ"/>
    <property type="match status" value="1"/>
</dbReference>
<gene>
    <name evidence="17" type="ORF">BJ322DRAFT_1056896</name>
</gene>
<dbReference type="GO" id="GO:0005634">
    <property type="term" value="C:nucleus"/>
    <property type="evidence" value="ECO:0007669"/>
    <property type="project" value="UniProtKB-SubCell"/>
</dbReference>
<dbReference type="PROSITE" id="PS51204">
    <property type="entry name" value="HSA"/>
    <property type="match status" value="1"/>
</dbReference>
<evidence type="ECO:0000256" key="5">
    <source>
        <dbReference type="ARBA" id="ARBA00022840"/>
    </source>
</evidence>
<dbReference type="SUPFAM" id="SSF52540">
    <property type="entry name" value="P-loop containing nucleoside triphosphate hydrolases"/>
    <property type="match status" value="2"/>
</dbReference>
<dbReference type="GO" id="GO:0004386">
    <property type="term" value="F:helicase activity"/>
    <property type="evidence" value="ECO:0007669"/>
    <property type="project" value="UniProtKB-KW"/>
</dbReference>
<feature type="domain" description="HSA" evidence="15">
    <location>
        <begin position="415"/>
        <end position="487"/>
    </location>
</feature>
<evidence type="ECO:0000256" key="2">
    <source>
        <dbReference type="ARBA" id="ARBA00022741"/>
    </source>
</evidence>
<dbReference type="SMART" id="SM01314">
    <property type="entry name" value="SnAC"/>
    <property type="match status" value="1"/>
</dbReference>
<sequence>MQAPPQSVPPNMQQNIYNVAVMQKNKTNAQLQAMVQRAGQLRSMGHTPQTSPELERILKVLTQFQANLGVNPSDPQQSRTGDSSGQLTNGHTSIVNGALPNIPQVSVPLTAANVSARNHPVHPPPQSPHTPVSFTPDQINHLRTQIQAFKLLSRGAPIPESIQNVIRNPHHTTPELERLLSSSDPTARITDSVIKVQKSTESAGADSVPGAGRAQSASTGGAGSPSKSSLKVEDNDPDASDSPKGPFLEDQTNSGIYPYNAYVHPFSHFKSLKDPKLLHTRLQRLIVPSVMPGGLDPHQVIAERNRYVDARIQQRIVELEAMPATMGDGGFEDITEIVDDAESNHPMKVEPRGKLKAMIELRSLRVLEKQRALRAAVAERLTHGTNLPLNRVEFRRVRKPTVRDARQTETLERKQRVDRERQAKQRHVAQLNVICAHGREILQVNRLAQDRITRLGKSVLAFHTHAEKEEQKRIERITKERLKALKADDEETYMKLIDTTKDTRITQLLRQTDNYLESLAQAVRAQQTDGRENYDFDQEEGPTSEATFGASTSLDDGEKDKDKVDYYAVAHKIREKVTKQPSMLVGGTLKDYQVKGLQWMVSLYNNKLNGILADEMGLGKTIQTISLIAFLIEVKRQRGPYLVIVPLTTMTNWQGEFAKWAPSVKMVPYKGNPAQRRALQGELRTGHFQVLLTTYEFIIRDRPHLSKIKWIHMIIDEGHRMKNTQSKLSQTLTQFYHTRHRLILTGTPLQNNLPELWALLNFALPKIFNSVKSFEEWFNTPFANSGTGDKMELNEEEALLIIRRLHKVLRPFLLRRLKKDVESELPDKVEKVIKVKMSALQTQLYKQMKKYKMIADGKEKGGKPGGIKGLSNELMQLRKICQHPFLFDSVEDKMNPTGHINDTLVRTSGKVELLSRVLPKFFATGHRVLIFFQMTKVMDIMEDFLKMMGWKYLRLDGGTKNDERAIHVQMFNAPNSEYMVFILSTRAGGLGLNLQTADTVIIFDSDWNPHADLQAQDRAHRIGQTKAVRILRFITDKSVEEAMYSRARYKLDIDDKVIQAGRFDNKSTQEEQEEFLRSILEADQDDEGEEAGDMNDEEINEILARSDEEAVLFREMDIRRDREAQEAWKAAGNRGRHPLPLIQLEELPDCYRTDEPFEVADAVDEIEGRGQRRRTVVNYNDGLDDDQWAMALEDGEDVNEVADRNRRFESAVGTPIPEASESKRGRGRGRRGRPRLNEEDGAPNGKRKRAKAASVTPSINDDEEERDLKRRKTKAKDVPGSIKERMKKAFNECFKAVVNCEEEGTGRKRCELFREIPDRREYPDYYQLIGKPIALSTLRKRINGGNYKTVTEFQDDFRLMFNNARQYNQEGSWVYNDAEEMERVFDATYNRVITGSGLPDAPGGLPGMSDSALTPMEEDIPPPPSTLKQKGRKQIISDDEYLTQSENDD</sequence>
<dbReference type="Proteomes" id="UP000736335">
    <property type="component" value="Unassembled WGS sequence"/>
</dbReference>
<feature type="compositionally biased region" description="Polar residues" evidence="11">
    <location>
        <begin position="215"/>
        <end position="229"/>
    </location>
</feature>
<dbReference type="PROSITE" id="PS50014">
    <property type="entry name" value="BROMODOMAIN_2"/>
    <property type="match status" value="1"/>
</dbReference>
<feature type="domain" description="Helicase C-terminal" evidence="14">
    <location>
        <begin position="913"/>
        <end position="1074"/>
    </location>
</feature>
<dbReference type="FunFam" id="3.40.50.300:FF:000843">
    <property type="entry name" value="Chromatin structure-remodeling complex subunit snf21"/>
    <property type="match status" value="1"/>
</dbReference>
<dbReference type="SMART" id="SM00490">
    <property type="entry name" value="HELICc"/>
    <property type="match status" value="1"/>
</dbReference>
<dbReference type="InterPro" id="IPR001650">
    <property type="entry name" value="Helicase_C-like"/>
</dbReference>
<dbReference type="PROSITE" id="PS51666">
    <property type="entry name" value="QLQ"/>
    <property type="match status" value="1"/>
</dbReference>
<dbReference type="InterPro" id="IPR029295">
    <property type="entry name" value="SnAC"/>
</dbReference>
<dbReference type="Gene3D" id="1.20.920.10">
    <property type="entry name" value="Bromodomain-like"/>
    <property type="match status" value="1"/>
</dbReference>
<feature type="compositionally biased region" description="Polar residues" evidence="11">
    <location>
        <begin position="544"/>
        <end position="554"/>
    </location>
</feature>
<dbReference type="Pfam" id="PF14619">
    <property type="entry name" value="SnAC"/>
    <property type="match status" value="1"/>
</dbReference>
<dbReference type="GO" id="GO:0005694">
    <property type="term" value="C:chromosome"/>
    <property type="evidence" value="ECO:0007669"/>
    <property type="project" value="UniProtKB-ARBA"/>
</dbReference>
<reference evidence="17" key="1">
    <citation type="journal article" date="2020" name="Nat. Commun.">
        <title>Large-scale genome sequencing of mycorrhizal fungi provides insights into the early evolution of symbiotic traits.</title>
        <authorList>
            <person name="Miyauchi S."/>
            <person name="Kiss E."/>
            <person name="Kuo A."/>
            <person name="Drula E."/>
            <person name="Kohler A."/>
            <person name="Sanchez-Garcia M."/>
            <person name="Morin E."/>
            <person name="Andreopoulos B."/>
            <person name="Barry K.W."/>
            <person name="Bonito G."/>
            <person name="Buee M."/>
            <person name="Carver A."/>
            <person name="Chen C."/>
            <person name="Cichocki N."/>
            <person name="Clum A."/>
            <person name="Culley D."/>
            <person name="Crous P.W."/>
            <person name="Fauchery L."/>
            <person name="Girlanda M."/>
            <person name="Hayes R.D."/>
            <person name="Keri Z."/>
            <person name="LaButti K."/>
            <person name="Lipzen A."/>
            <person name="Lombard V."/>
            <person name="Magnuson J."/>
            <person name="Maillard F."/>
            <person name="Murat C."/>
            <person name="Nolan M."/>
            <person name="Ohm R.A."/>
            <person name="Pangilinan J."/>
            <person name="Pereira M.F."/>
            <person name="Perotto S."/>
            <person name="Peter M."/>
            <person name="Pfister S."/>
            <person name="Riley R."/>
            <person name="Sitrit Y."/>
            <person name="Stielow J.B."/>
            <person name="Szollosi G."/>
            <person name="Zifcakova L."/>
            <person name="Stursova M."/>
            <person name="Spatafora J.W."/>
            <person name="Tedersoo L."/>
            <person name="Vaario L.M."/>
            <person name="Yamada A."/>
            <person name="Yan M."/>
            <person name="Wang P."/>
            <person name="Xu J."/>
            <person name="Bruns T."/>
            <person name="Baldrian P."/>
            <person name="Vilgalys R."/>
            <person name="Dunand C."/>
            <person name="Henrissat B."/>
            <person name="Grigoriev I.V."/>
            <person name="Hibbett D."/>
            <person name="Nagy L.G."/>
            <person name="Martin F.M."/>
        </authorList>
    </citation>
    <scope>NUCLEOTIDE SEQUENCE</scope>
    <source>
        <strain evidence="17">UH-Tt-Lm1</strain>
    </source>
</reference>
<evidence type="ECO:0000256" key="1">
    <source>
        <dbReference type="ARBA" id="ARBA00004123"/>
    </source>
</evidence>
<evidence type="ECO:0000259" key="13">
    <source>
        <dbReference type="PROSITE" id="PS51192"/>
    </source>
</evidence>
<evidence type="ECO:0000256" key="6">
    <source>
        <dbReference type="ARBA" id="ARBA00023015"/>
    </source>
</evidence>
<dbReference type="InterPro" id="IPR038718">
    <property type="entry name" value="SNF2-like_sf"/>
</dbReference>
<feature type="region of interest" description="Disordered" evidence="11">
    <location>
        <begin position="1205"/>
        <end position="1279"/>
    </location>
</feature>
<dbReference type="SMART" id="SM00487">
    <property type="entry name" value="DEXDc"/>
    <property type="match status" value="1"/>
</dbReference>
<dbReference type="InterPro" id="IPR014001">
    <property type="entry name" value="Helicase_ATP-bd"/>
</dbReference>
<keyword evidence="2" id="KW-0547">Nucleotide-binding</keyword>
<feature type="compositionally biased region" description="Basic residues" evidence="11">
    <location>
        <begin position="1225"/>
        <end position="1234"/>
    </location>
</feature>
<dbReference type="InterPro" id="IPR014978">
    <property type="entry name" value="Gln-Leu-Gln_QLQ"/>
</dbReference>
<dbReference type="GO" id="GO:1902494">
    <property type="term" value="C:catalytic complex"/>
    <property type="evidence" value="ECO:0007669"/>
    <property type="project" value="UniProtKB-ARBA"/>
</dbReference>
<dbReference type="Pfam" id="PF07529">
    <property type="entry name" value="HSA"/>
    <property type="match status" value="1"/>
</dbReference>
<dbReference type="GO" id="GO:0006355">
    <property type="term" value="P:regulation of DNA-templated transcription"/>
    <property type="evidence" value="ECO:0007669"/>
    <property type="project" value="InterPro"/>
</dbReference>
<feature type="domain" description="Helicase ATP-binding" evidence="13">
    <location>
        <begin position="601"/>
        <end position="766"/>
    </location>
</feature>
<evidence type="ECO:0000259" key="14">
    <source>
        <dbReference type="PROSITE" id="PS51194"/>
    </source>
</evidence>
<dbReference type="SUPFAM" id="SSF47370">
    <property type="entry name" value="Bromodomain"/>
    <property type="match status" value="1"/>
</dbReference>
<evidence type="ECO:0000256" key="10">
    <source>
        <dbReference type="PROSITE-ProRule" id="PRU00035"/>
    </source>
</evidence>
<evidence type="ECO:0000313" key="18">
    <source>
        <dbReference type="Proteomes" id="UP000736335"/>
    </source>
</evidence>
<keyword evidence="8" id="KW-0804">Transcription</keyword>
<dbReference type="InterPro" id="IPR036427">
    <property type="entry name" value="Bromodomain-like_sf"/>
</dbReference>
<dbReference type="Pfam" id="PF00439">
    <property type="entry name" value="Bromodomain"/>
    <property type="match status" value="1"/>
</dbReference>
<dbReference type="CDD" id="cd18793">
    <property type="entry name" value="SF2_C_SNF"/>
    <property type="match status" value="1"/>
</dbReference>
<dbReference type="GO" id="GO:0006366">
    <property type="term" value="P:transcription by RNA polymerase II"/>
    <property type="evidence" value="ECO:0007669"/>
    <property type="project" value="UniProtKB-ARBA"/>
</dbReference>
<protein>
    <submittedName>
        <fullName evidence="17">SNF2 family N-terminal domain-containing protein</fullName>
    </submittedName>
</protein>
<evidence type="ECO:0000256" key="3">
    <source>
        <dbReference type="ARBA" id="ARBA00022801"/>
    </source>
</evidence>
<evidence type="ECO:0000256" key="9">
    <source>
        <dbReference type="ARBA" id="ARBA00023242"/>
    </source>
</evidence>
<feature type="region of interest" description="Disordered" evidence="11">
    <location>
        <begin position="1395"/>
        <end position="1449"/>
    </location>
</feature>
<evidence type="ECO:0000256" key="7">
    <source>
        <dbReference type="ARBA" id="ARBA00023117"/>
    </source>
</evidence>
<dbReference type="FunFam" id="3.40.50.10810:FF:000008">
    <property type="entry name" value="Chromatin structure-remodeling complex subunit snf21"/>
    <property type="match status" value="1"/>
</dbReference>
<keyword evidence="6" id="KW-0805">Transcription regulation</keyword>
<dbReference type="InterPro" id="IPR001487">
    <property type="entry name" value="Bromodomain"/>
</dbReference>
<dbReference type="SMART" id="SM00297">
    <property type="entry name" value="BROMO"/>
    <property type="match status" value="1"/>
</dbReference>
<dbReference type="GO" id="GO:0006338">
    <property type="term" value="P:chromatin remodeling"/>
    <property type="evidence" value="ECO:0007669"/>
    <property type="project" value="UniProtKB-ARBA"/>
</dbReference>
<reference evidence="17" key="2">
    <citation type="submission" date="2020-11" db="EMBL/GenBank/DDBJ databases">
        <authorList>
            <consortium name="DOE Joint Genome Institute"/>
            <person name="Kuo A."/>
            <person name="Miyauchi S."/>
            <person name="Kiss E."/>
            <person name="Drula E."/>
            <person name="Kohler A."/>
            <person name="Sanchez-Garcia M."/>
            <person name="Andreopoulos B."/>
            <person name="Barry K.W."/>
            <person name="Bonito G."/>
            <person name="Buee M."/>
            <person name="Carver A."/>
            <person name="Chen C."/>
            <person name="Cichocki N."/>
            <person name="Clum A."/>
            <person name="Culley D."/>
            <person name="Crous P.W."/>
            <person name="Fauchery L."/>
            <person name="Girlanda M."/>
            <person name="Hayes R."/>
            <person name="Keri Z."/>
            <person name="Labutti K."/>
            <person name="Lipzen A."/>
            <person name="Lombard V."/>
            <person name="Magnuson J."/>
            <person name="Maillard F."/>
            <person name="Morin E."/>
            <person name="Murat C."/>
            <person name="Nolan M."/>
            <person name="Ohm R."/>
            <person name="Pangilinan J."/>
            <person name="Pereira M."/>
            <person name="Perotto S."/>
            <person name="Peter M."/>
            <person name="Riley R."/>
            <person name="Sitrit Y."/>
            <person name="Stielow B."/>
            <person name="Szollosi G."/>
            <person name="Zifcakova L."/>
            <person name="Stursova M."/>
            <person name="Spatafora J.W."/>
            <person name="Tedersoo L."/>
            <person name="Vaario L.-M."/>
            <person name="Yamada A."/>
            <person name="Yan M."/>
            <person name="Wang P."/>
            <person name="Xu J."/>
            <person name="Bruns T."/>
            <person name="Baldrian P."/>
            <person name="Vilgalys R."/>
            <person name="Henrissat B."/>
            <person name="Grigoriev I.V."/>
            <person name="Hibbett D."/>
            <person name="Nagy L.G."/>
            <person name="Martin F.M."/>
        </authorList>
    </citation>
    <scope>NUCLEOTIDE SEQUENCE</scope>
    <source>
        <strain evidence="17">UH-Tt-Lm1</strain>
    </source>
</reference>
<keyword evidence="3" id="KW-0378">Hydrolase</keyword>
<dbReference type="InterPro" id="IPR000330">
    <property type="entry name" value="SNF2_N"/>
</dbReference>
<feature type="compositionally biased region" description="Acidic residues" evidence="11">
    <location>
        <begin position="1437"/>
        <end position="1449"/>
    </location>
</feature>
<keyword evidence="9" id="KW-0539">Nucleus</keyword>
<keyword evidence="18" id="KW-1185">Reference proteome</keyword>
<feature type="region of interest" description="Disordered" evidence="11">
    <location>
        <begin position="68"/>
        <end position="92"/>
    </location>
</feature>
<dbReference type="GO" id="GO:0016787">
    <property type="term" value="F:hydrolase activity"/>
    <property type="evidence" value="ECO:0007669"/>
    <property type="project" value="UniProtKB-KW"/>
</dbReference>
<evidence type="ECO:0000256" key="4">
    <source>
        <dbReference type="ARBA" id="ARBA00022806"/>
    </source>
</evidence>
<feature type="domain" description="Bromo" evidence="12">
    <location>
        <begin position="1305"/>
        <end position="1375"/>
    </location>
</feature>
<dbReference type="Pfam" id="PF00176">
    <property type="entry name" value="SNF2-rel_dom"/>
    <property type="match status" value="1"/>
</dbReference>
<evidence type="ECO:0000256" key="8">
    <source>
        <dbReference type="ARBA" id="ARBA00023163"/>
    </source>
</evidence>
<organism evidence="17 18">
    <name type="scientific">Thelephora terrestris</name>
    <dbReference type="NCBI Taxonomy" id="56493"/>
    <lineage>
        <taxon>Eukaryota</taxon>
        <taxon>Fungi</taxon>
        <taxon>Dikarya</taxon>
        <taxon>Basidiomycota</taxon>
        <taxon>Agaricomycotina</taxon>
        <taxon>Agaricomycetes</taxon>
        <taxon>Thelephorales</taxon>
        <taxon>Thelephoraceae</taxon>
        <taxon>Thelephora</taxon>
    </lineage>
</organism>
<dbReference type="EMBL" id="WIUZ02000006">
    <property type="protein sequence ID" value="KAF9785894.1"/>
    <property type="molecule type" value="Genomic_DNA"/>
</dbReference>
<dbReference type="Pfam" id="PF00271">
    <property type="entry name" value="Helicase_C"/>
    <property type="match status" value="1"/>
</dbReference>
<dbReference type="PROSITE" id="PS51192">
    <property type="entry name" value="HELICASE_ATP_BIND_1"/>
    <property type="match status" value="1"/>
</dbReference>
<evidence type="ECO:0000259" key="12">
    <source>
        <dbReference type="PROSITE" id="PS50014"/>
    </source>
</evidence>
<evidence type="ECO:0000259" key="15">
    <source>
        <dbReference type="PROSITE" id="PS51204"/>
    </source>
</evidence>
<dbReference type="OrthoDB" id="5857104at2759"/>
<keyword evidence="4" id="KW-0347">Helicase</keyword>
<dbReference type="InterPro" id="IPR014012">
    <property type="entry name" value="HSA_dom"/>
</dbReference>
<accession>A0A9P6HGQ9</accession>
<dbReference type="InterPro" id="IPR027417">
    <property type="entry name" value="P-loop_NTPase"/>
</dbReference>
<proteinExistence type="predicted"/>
<evidence type="ECO:0000256" key="11">
    <source>
        <dbReference type="SAM" id="MobiDB-lite"/>
    </source>
</evidence>
<keyword evidence="5" id="KW-0067">ATP-binding</keyword>
<dbReference type="Gene3D" id="1.20.5.170">
    <property type="match status" value="1"/>
</dbReference>
<dbReference type="Gene3D" id="3.40.50.10810">
    <property type="entry name" value="Tandem AAA-ATPase domain"/>
    <property type="match status" value="1"/>
</dbReference>
<dbReference type="GO" id="GO:0042393">
    <property type="term" value="F:histone binding"/>
    <property type="evidence" value="ECO:0007669"/>
    <property type="project" value="InterPro"/>
</dbReference>
<feature type="region of interest" description="Disordered" evidence="11">
    <location>
        <begin position="195"/>
        <end position="251"/>
    </location>
</feature>
<dbReference type="GO" id="GO:0005524">
    <property type="term" value="F:ATP binding"/>
    <property type="evidence" value="ECO:0007669"/>
    <property type="project" value="UniProtKB-KW"/>
</dbReference>
<comment type="caution">
    <text evidence="17">The sequence shown here is derived from an EMBL/GenBank/DDBJ whole genome shotgun (WGS) entry which is preliminary data.</text>
</comment>
<name>A0A9P6HGQ9_9AGAM</name>